<sequence length="253" mass="29140">MFSEPENVCLPLDVISVLPESEKSSPKERNEWRDAILEAKKTKHRKSETELGNSSDIRNSLFSHSNKSFDFSSIKQSKFGYLCKDCIEYTPSKYLDIKTFDEVEPIRNNTPSKNMSRFMNFRLFSNKNKIEIGQPILIRSLVERSTAPYELATSGPRSESNIMKLNPRQILRQPVRTTSLKNSRRMVNTIKTNQDNRVSLNSESALTIDLLEEKRPFEQNSKHCSFECDGETLPIAPRRRNPGRIPLSSMYAE</sequence>
<dbReference type="OrthoDB" id="10614514at2759"/>
<evidence type="ECO:0000313" key="2">
    <source>
        <dbReference type="Proteomes" id="UP000187455"/>
    </source>
</evidence>
<dbReference type="AlphaFoldDB" id="A0A1R0H7N2"/>
<dbReference type="Proteomes" id="UP000187455">
    <property type="component" value="Unassembled WGS sequence"/>
</dbReference>
<keyword evidence="2" id="KW-1185">Reference proteome</keyword>
<reference evidence="1 2" key="1">
    <citation type="journal article" date="2016" name="Mol. Biol. Evol.">
        <title>Genome-Wide Survey of Gut Fungi (Harpellales) Reveals the First Horizontally Transferred Ubiquitin Gene from a Mosquito Host.</title>
        <authorList>
            <person name="Wang Y."/>
            <person name="White M.M."/>
            <person name="Kvist S."/>
            <person name="Moncalvo J.M."/>
        </authorList>
    </citation>
    <scope>NUCLEOTIDE SEQUENCE [LARGE SCALE GENOMIC DNA]</scope>
    <source>
        <strain evidence="1 2">ALG-7-W6</strain>
    </source>
</reference>
<dbReference type="EMBL" id="LSSL01000214">
    <property type="protein sequence ID" value="OLY85149.1"/>
    <property type="molecule type" value="Genomic_DNA"/>
</dbReference>
<organism evidence="1 2">
    <name type="scientific">Smittium mucronatum</name>
    <dbReference type="NCBI Taxonomy" id="133383"/>
    <lineage>
        <taxon>Eukaryota</taxon>
        <taxon>Fungi</taxon>
        <taxon>Fungi incertae sedis</taxon>
        <taxon>Zoopagomycota</taxon>
        <taxon>Kickxellomycotina</taxon>
        <taxon>Harpellomycetes</taxon>
        <taxon>Harpellales</taxon>
        <taxon>Legeriomycetaceae</taxon>
        <taxon>Smittium</taxon>
    </lineage>
</organism>
<gene>
    <name evidence="1" type="ORF">AYI68_g663</name>
</gene>
<accession>A0A1R0H7N2</accession>
<protein>
    <submittedName>
        <fullName evidence="1">Uncharacterized protein</fullName>
    </submittedName>
</protein>
<comment type="caution">
    <text evidence="1">The sequence shown here is derived from an EMBL/GenBank/DDBJ whole genome shotgun (WGS) entry which is preliminary data.</text>
</comment>
<evidence type="ECO:0000313" key="1">
    <source>
        <dbReference type="EMBL" id="OLY85149.1"/>
    </source>
</evidence>
<proteinExistence type="predicted"/>
<name>A0A1R0H7N2_9FUNG</name>